<feature type="domain" description="HTH cro/C1-type" evidence="2">
    <location>
        <begin position="10"/>
        <end position="74"/>
    </location>
</feature>
<dbReference type="InterPro" id="IPR010982">
    <property type="entry name" value="Lambda_DNA-bd_dom_sf"/>
</dbReference>
<dbReference type="SUPFAM" id="SSF47413">
    <property type="entry name" value="lambda repressor-like DNA-binding domains"/>
    <property type="match status" value="1"/>
</dbReference>
<feature type="region of interest" description="Disordered" evidence="1">
    <location>
        <begin position="80"/>
        <end position="109"/>
    </location>
</feature>
<accession>A0AA47AB05</accession>
<dbReference type="InterPro" id="IPR001387">
    <property type="entry name" value="Cro/C1-type_HTH"/>
</dbReference>
<proteinExistence type="predicted"/>
<dbReference type="RefSeq" id="WP_229582197.1">
    <property type="nucleotide sequence ID" value="NZ_CP083974.1"/>
</dbReference>
<protein>
    <submittedName>
        <fullName evidence="3">Helix-turn-helix transcriptional regulator</fullName>
    </submittedName>
</protein>
<dbReference type="Pfam" id="PF13443">
    <property type="entry name" value="HTH_26"/>
    <property type="match status" value="1"/>
</dbReference>
<dbReference type="Gene3D" id="1.10.260.40">
    <property type="entry name" value="lambda repressor-like DNA-binding domains"/>
    <property type="match status" value="1"/>
</dbReference>
<evidence type="ECO:0000313" key="3">
    <source>
        <dbReference type="EMBL" id="UZF45665.1"/>
    </source>
</evidence>
<name>A0AA47AB05_RHORH</name>
<evidence type="ECO:0000313" key="4">
    <source>
        <dbReference type="Proteomes" id="UP001162740"/>
    </source>
</evidence>
<sequence length="109" mass="12217">MTKKLGCRWHLRNVMAEHDMFATTDLVPLLAERGVHLSREQVYRLVTKTPQRLSLETLAALCDIFDVGVEDLLEVAVTEEPVHKKASGSHAAAPPPPVRRTTIRRPRGL</sequence>
<dbReference type="GO" id="GO:0003677">
    <property type="term" value="F:DNA binding"/>
    <property type="evidence" value="ECO:0007669"/>
    <property type="project" value="InterPro"/>
</dbReference>
<dbReference type="AlphaFoldDB" id="A0AA47AB05"/>
<evidence type="ECO:0000259" key="2">
    <source>
        <dbReference type="Pfam" id="PF13443"/>
    </source>
</evidence>
<evidence type="ECO:0000256" key="1">
    <source>
        <dbReference type="SAM" id="MobiDB-lite"/>
    </source>
</evidence>
<reference evidence="3 4" key="1">
    <citation type="journal article" date="2021" name="Front. Microbiol.">
        <title>Bacterial Transformation of Aromatic Monomers in Softwood Black Liquor.</title>
        <authorList>
            <person name="Navas L.E."/>
            <person name="Dexter G."/>
            <person name="Liu J."/>
            <person name="Levy-Booth D."/>
            <person name="Cho M."/>
            <person name="Jang S.K."/>
            <person name="Mansfield S.D."/>
            <person name="Renneckar S."/>
            <person name="Mohn W.W."/>
            <person name="Eltis L.D."/>
        </authorList>
    </citation>
    <scope>NUCLEOTIDE SEQUENCE [LARGE SCALE GENOMIC DNA]</scope>
    <source>
        <strain evidence="3 4">GD02</strain>
    </source>
</reference>
<dbReference type="Proteomes" id="UP001162740">
    <property type="component" value="Chromosome"/>
</dbReference>
<organism evidence="3 4">
    <name type="scientific">Rhodococcus rhodochrous</name>
    <dbReference type="NCBI Taxonomy" id="1829"/>
    <lineage>
        <taxon>Bacteria</taxon>
        <taxon>Bacillati</taxon>
        <taxon>Actinomycetota</taxon>
        <taxon>Actinomycetes</taxon>
        <taxon>Mycobacteriales</taxon>
        <taxon>Nocardiaceae</taxon>
        <taxon>Rhodococcus</taxon>
    </lineage>
</organism>
<gene>
    <name evidence="3" type="ORF">KUM34_002925</name>
</gene>
<dbReference type="EMBL" id="CP083974">
    <property type="protein sequence ID" value="UZF45665.1"/>
    <property type="molecule type" value="Genomic_DNA"/>
</dbReference>